<dbReference type="EMBL" id="JAKOGI010002437">
    <property type="protein sequence ID" value="KAJ8422000.1"/>
    <property type="molecule type" value="Genomic_DNA"/>
</dbReference>
<keyword evidence="3" id="KW-1185">Reference proteome</keyword>
<feature type="region of interest" description="Disordered" evidence="1">
    <location>
        <begin position="337"/>
        <end position="400"/>
    </location>
</feature>
<feature type="region of interest" description="Disordered" evidence="1">
    <location>
        <begin position="172"/>
        <end position="237"/>
    </location>
</feature>
<dbReference type="Proteomes" id="UP001153076">
    <property type="component" value="Unassembled WGS sequence"/>
</dbReference>
<evidence type="ECO:0000256" key="1">
    <source>
        <dbReference type="SAM" id="MobiDB-lite"/>
    </source>
</evidence>
<dbReference type="AlphaFoldDB" id="A0A9Q1JKU7"/>
<feature type="compositionally biased region" description="Polar residues" evidence="1">
    <location>
        <begin position="337"/>
        <end position="350"/>
    </location>
</feature>
<comment type="caution">
    <text evidence="2">The sequence shown here is derived from an EMBL/GenBank/DDBJ whole genome shotgun (WGS) entry which is preliminary data.</text>
</comment>
<feature type="compositionally biased region" description="Acidic residues" evidence="1">
    <location>
        <begin position="179"/>
        <end position="194"/>
    </location>
</feature>
<feature type="compositionally biased region" description="Polar residues" evidence="1">
    <location>
        <begin position="198"/>
        <end position="212"/>
    </location>
</feature>
<evidence type="ECO:0000313" key="2">
    <source>
        <dbReference type="EMBL" id="KAJ8422000.1"/>
    </source>
</evidence>
<proteinExistence type="predicted"/>
<protein>
    <submittedName>
        <fullName evidence="2">Uncharacterized protein</fullName>
    </submittedName>
</protein>
<feature type="compositionally biased region" description="Polar residues" evidence="1">
    <location>
        <begin position="359"/>
        <end position="377"/>
    </location>
</feature>
<name>A0A9Q1JKU7_9CARY</name>
<evidence type="ECO:0000313" key="3">
    <source>
        <dbReference type="Proteomes" id="UP001153076"/>
    </source>
</evidence>
<organism evidence="2 3">
    <name type="scientific">Carnegiea gigantea</name>
    <dbReference type="NCBI Taxonomy" id="171969"/>
    <lineage>
        <taxon>Eukaryota</taxon>
        <taxon>Viridiplantae</taxon>
        <taxon>Streptophyta</taxon>
        <taxon>Embryophyta</taxon>
        <taxon>Tracheophyta</taxon>
        <taxon>Spermatophyta</taxon>
        <taxon>Magnoliopsida</taxon>
        <taxon>eudicotyledons</taxon>
        <taxon>Gunneridae</taxon>
        <taxon>Pentapetalae</taxon>
        <taxon>Caryophyllales</taxon>
        <taxon>Cactineae</taxon>
        <taxon>Cactaceae</taxon>
        <taxon>Cactoideae</taxon>
        <taxon>Echinocereeae</taxon>
        <taxon>Carnegiea</taxon>
    </lineage>
</organism>
<sequence length="400" mass="44911">MDMVGDTKFVVVIRYRGWSISLDRDRDEYSIMDLVRDAHAFLNKPPIEGRSQFVSLSSHPQNKPSLKWPVNNDNELMKMLDKWKRRKRIEFVIMERKSPTMIDKLLLQLDGSLGGMNVDGIDESPLHSTLSIVLNVPLSTEVSIPLNTPCSSLPTPSSHKADLTEAQIRPDGYWKDVMVNDEDGESDDEDDDEFEGKSSASEGLESTESDGSVINEDQIFESDSGDDDKWERVKRCPIKKNKKRDKDEGLKKRTRGRSTTIKCSHCKQFGHNKVGCTLAGKQPYQRKKQPPIGRPVGWPRKVQLKNPTQVAFTSIALCVSQQPRRSRRKLTCLTQDDCTSMNAPSPQLPRTSPRKVASTEPSKNNNQGNFESLSTPLSRIITATVKKPTTKKGPQNASSS</sequence>
<gene>
    <name evidence="2" type="ORF">Cgig2_020464</name>
</gene>
<accession>A0A9Q1JKU7</accession>
<reference evidence="2" key="1">
    <citation type="submission" date="2022-04" db="EMBL/GenBank/DDBJ databases">
        <title>Carnegiea gigantea Genome sequencing and assembly v2.</title>
        <authorList>
            <person name="Copetti D."/>
            <person name="Sanderson M.J."/>
            <person name="Burquez A."/>
            <person name="Wojciechowski M.F."/>
        </authorList>
    </citation>
    <scope>NUCLEOTIDE SEQUENCE</scope>
    <source>
        <strain evidence="2">SGP5-SGP5p</strain>
        <tissue evidence="2">Aerial part</tissue>
    </source>
</reference>